<dbReference type="GO" id="GO:0060003">
    <property type="term" value="P:copper ion export"/>
    <property type="evidence" value="ECO:0007669"/>
    <property type="project" value="TreeGrafter"/>
</dbReference>
<dbReference type="GO" id="GO:0030313">
    <property type="term" value="C:cell envelope"/>
    <property type="evidence" value="ECO:0007669"/>
    <property type="project" value="TreeGrafter"/>
</dbReference>
<dbReference type="InterPro" id="IPR058792">
    <property type="entry name" value="Beta-barrel_RND_2"/>
</dbReference>
<dbReference type="InterPro" id="IPR058649">
    <property type="entry name" value="CzcB_C"/>
</dbReference>
<dbReference type="EMBL" id="BARV01041454">
    <property type="protein sequence ID" value="GAI50911.1"/>
    <property type="molecule type" value="Genomic_DNA"/>
</dbReference>
<feature type="non-terminal residue" evidence="5">
    <location>
        <position position="1"/>
    </location>
</feature>
<dbReference type="GO" id="GO:0015679">
    <property type="term" value="P:plasma membrane copper ion transport"/>
    <property type="evidence" value="ECO:0007669"/>
    <property type="project" value="TreeGrafter"/>
</dbReference>
<sequence>LSILWALLDAYEKDLPFINKQSAVVIKSSLYPEKEFAGKITYISDIIDEKLRTAKIRVEVQNHERLLKPNMYIQGIVENKAAEKKVLAIPEEAIQNLEGEKIVFILEEADIFAVCHVELGERIGNKRLITKGLEGGERTDIFYAG</sequence>
<protein>
    <submittedName>
        <fullName evidence="5">Uncharacterized protein</fullName>
    </submittedName>
</protein>
<dbReference type="FunFam" id="2.40.30.170:FF:000010">
    <property type="entry name" value="Efflux RND transporter periplasmic adaptor subunit"/>
    <property type="match status" value="1"/>
</dbReference>
<dbReference type="Gene3D" id="2.40.420.20">
    <property type="match status" value="1"/>
</dbReference>
<reference evidence="5" key="1">
    <citation type="journal article" date="2014" name="Front. Microbiol.">
        <title>High frequency of phylogenetically diverse reductive dehalogenase-homologous genes in deep subseafloor sedimentary metagenomes.</title>
        <authorList>
            <person name="Kawai M."/>
            <person name="Futagami T."/>
            <person name="Toyoda A."/>
            <person name="Takaki Y."/>
            <person name="Nishi S."/>
            <person name="Hori S."/>
            <person name="Arai W."/>
            <person name="Tsubouchi T."/>
            <person name="Morono Y."/>
            <person name="Uchiyama I."/>
            <person name="Ito T."/>
            <person name="Fujiyama A."/>
            <person name="Inagaki F."/>
            <person name="Takami H."/>
        </authorList>
    </citation>
    <scope>NUCLEOTIDE SEQUENCE</scope>
    <source>
        <strain evidence="5">Expedition CK06-06</strain>
    </source>
</reference>
<comment type="caution">
    <text evidence="5">The sequence shown here is derived from an EMBL/GenBank/DDBJ whole genome shotgun (WGS) entry which is preliminary data.</text>
</comment>
<name>X1Q818_9ZZZZ</name>
<dbReference type="PANTHER" id="PTHR30097">
    <property type="entry name" value="CATION EFFLUX SYSTEM PROTEIN CUSB"/>
    <property type="match status" value="1"/>
</dbReference>
<evidence type="ECO:0000259" key="4">
    <source>
        <dbReference type="Pfam" id="PF25975"/>
    </source>
</evidence>
<dbReference type="AlphaFoldDB" id="X1Q818"/>
<feature type="domain" description="CzcB-like C-terminal circularly permuted SH3-like" evidence="4">
    <location>
        <begin position="87"/>
        <end position="138"/>
    </location>
</feature>
<evidence type="ECO:0000259" key="3">
    <source>
        <dbReference type="Pfam" id="PF25954"/>
    </source>
</evidence>
<accession>X1Q818</accession>
<keyword evidence="2" id="KW-0813">Transport</keyword>
<organism evidence="5">
    <name type="scientific">marine sediment metagenome</name>
    <dbReference type="NCBI Taxonomy" id="412755"/>
    <lineage>
        <taxon>unclassified sequences</taxon>
        <taxon>metagenomes</taxon>
        <taxon>ecological metagenomes</taxon>
    </lineage>
</organism>
<comment type="similarity">
    <text evidence="1">Belongs to the membrane fusion protein (MFP) (TC 8.A.1) family.</text>
</comment>
<dbReference type="InterPro" id="IPR051909">
    <property type="entry name" value="MFP_Cation_Efflux"/>
</dbReference>
<evidence type="ECO:0000313" key="5">
    <source>
        <dbReference type="EMBL" id="GAI50911.1"/>
    </source>
</evidence>
<dbReference type="Pfam" id="PF25975">
    <property type="entry name" value="CzcB_C"/>
    <property type="match status" value="1"/>
</dbReference>
<evidence type="ECO:0000256" key="2">
    <source>
        <dbReference type="ARBA" id="ARBA00022448"/>
    </source>
</evidence>
<proteinExistence type="inferred from homology"/>
<evidence type="ECO:0000256" key="1">
    <source>
        <dbReference type="ARBA" id="ARBA00009477"/>
    </source>
</evidence>
<gene>
    <name evidence="5" type="ORF">S06H3_62745</name>
</gene>
<feature type="domain" description="CusB-like beta-barrel" evidence="3">
    <location>
        <begin position="4"/>
        <end position="76"/>
    </location>
</feature>
<dbReference type="PANTHER" id="PTHR30097:SF4">
    <property type="entry name" value="SLR6042 PROTEIN"/>
    <property type="match status" value="1"/>
</dbReference>
<dbReference type="Gene3D" id="2.40.30.170">
    <property type="match status" value="1"/>
</dbReference>
<dbReference type="Pfam" id="PF25954">
    <property type="entry name" value="Beta-barrel_RND_2"/>
    <property type="match status" value="1"/>
</dbReference>